<keyword evidence="1" id="KW-0472">Membrane</keyword>
<sequence>MRWSLVFGYASAYGLAMSVLFSAGVLIGGALSRDFLLDDYPRAIQERYGRPKSERGRRVATWFGA</sequence>
<comment type="caution">
    <text evidence="2">The sequence shown here is derived from an EMBL/GenBank/DDBJ whole genome shotgun (WGS) entry which is preliminary data.</text>
</comment>
<evidence type="ECO:0000313" key="3">
    <source>
        <dbReference type="Proteomes" id="UP001595851"/>
    </source>
</evidence>
<proteinExistence type="predicted"/>
<gene>
    <name evidence="2" type="ORF">ACFOY2_29415</name>
</gene>
<keyword evidence="1" id="KW-1133">Transmembrane helix</keyword>
<reference evidence="3" key="1">
    <citation type="journal article" date="2019" name="Int. J. Syst. Evol. Microbiol.">
        <title>The Global Catalogue of Microorganisms (GCM) 10K type strain sequencing project: providing services to taxonomists for standard genome sequencing and annotation.</title>
        <authorList>
            <consortium name="The Broad Institute Genomics Platform"/>
            <consortium name="The Broad Institute Genome Sequencing Center for Infectious Disease"/>
            <person name="Wu L."/>
            <person name="Ma J."/>
        </authorList>
    </citation>
    <scope>NUCLEOTIDE SEQUENCE [LARGE SCALE GENOMIC DNA]</scope>
    <source>
        <strain evidence="3">TBRC 1276</strain>
    </source>
</reference>
<keyword evidence="3" id="KW-1185">Reference proteome</keyword>
<evidence type="ECO:0000256" key="1">
    <source>
        <dbReference type="SAM" id="Phobius"/>
    </source>
</evidence>
<evidence type="ECO:0000313" key="2">
    <source>
        <dbReference type="EMBL" id="MFC4011380.1"/>
    </source>
</evidence>
<keyword evidence="1" id="KW-0812">Transmembrane</keyword>
<name>A0ABV8GEF3_9ACTN</name>
<accession>A0ABV8GEF3</accession>
<organism evidence="2 3">
    <name type="scientific">Nonomuraea purpurea</name>
    <dbReference type="NCBI Taxonomy" id="1849276"/>
    <lineage>
        <taxon>Bacteria</taxon>
        <taxon>Bacillati</taxon>
        <taxon>Actinomycetota</taxon>
        <taxon>Actinomycetes</taxon>
        <taxon>Streptosporangiales</taxon>
        <taxon>Streptosporangiaceae</taxon>
        <taxon>Nonomuraea</taxon>
    </lineage>
</organism>
<dbReference type="Proteomes" id="UP001595851">
    <property type="component" value="Unassembled WGS sequence"/>
</dbReference>
<dbReference type="RefSeq" id="WP_379531338.1">
    <property type="nucleotide sequence ID" value="NZ_JBHSBI010000016.1"/>
</dbReference>
<protein>
    <submittedName>
        <fullName evidence="2">Uncharacterized protein</fullName>
    </submittedName>
</protein>
<feature type="transmembrane region" description="Helical" evidence="1">
    <location>
        <begin position="12"/>
        <end position="32"/>
    </location>
</feature>
<dbReference type="EMBL" id="JBHSBI010000016">
    <property type="protein sequence ID" value="MFC4011380.1"/>
    <property type="molecule type" value="Genomic_DNA"/>
</dbReference>